<protein>
    <submittedName>
        <fullName evidence="9">4-hydroxymandelate oxidase</fullName>
        <ecNumber evidence="9">1.1.3.46</ecNumber>
    </submittedName>
</protein>
<evidence type="ECO:0000313" key="10">
    <source>
        <dbReference type="Proteomes" id="UP000578449"/>
    </source>
</evidence>
<dbReference type="Proteomes" id="UP000578449">
    <property type="component" value="Unassembled WGS sequence"/>
</dbReference>
<dbReference type="AlphaFoldDB" id="A0A840PPB8"/>
<dbReference type="SUPFAM" id="SSF51395">
    <property type="entry name" value="FMN-linked oxidoreductases"/>
    <property type="match status" value="1"/>
</dbReference>
<comment type="caution">
    <text evidence="9">The sequence shown here is derived from an EMBL/GenBank/DDBJ whole genome shotgun (WGS) entry which is preliminary data.</text>
</comment>
<evidence type="ECO:0000256" key="2">
    <source>
        <dbReference type="ARBA" id="ARBA00022630"/>
    </source>
</evidence>
<keyword evidence="10" id="KW-1185">Reference proteome</keyword>
<comment type="cofactor">
    <cofactor evidence="1">
        <name>FMN</name>
        <dbReference type="ChEBI" id="CHEBI:58210"/>
    </cofactor>
</comment>
<dbReference type="GO" id="GO:0010181">
    <property type="term" value="F:FMN binding"/>
    <property type="evidence" value="ECO:0007669"/>
    <property type="project" value="InterPro"/>
</dbReference>
<dbReference type="PROSITE" id="PS00557">
    <property type="entry name" value="FMN_HYDROXY_ACID_DH_1"/>
    <property type="match status" value="1"/>
</dbReference>
<dbReference type="PANTHER" id="PTHR10578">
    <property type="entry name" value="S -2-HYDROXY-ACID OXIDASE-RELATED"/>
    <property type="match status" value="1"/>
</dbReference>
<evidence type="ECO:0000256" key="4">
    <source>
        <dbReference type="ARBA" id="ARBA00023002"/>
    </source>
</evidence>
<proteinExistence type="inferred from homology"/>
<feature type="binding site" evidence="7">
    <location>
        <begin position="288"/>
        <end position="292"/>
    </location>
    <ligand>
        <name>FMN</name>
        <dbReference type="ChEBI" id="CHEBI:58210"/>
    </ligand>
</feature>
<feature type="domain" description="FMN hydroxy acid dehydrogenase" evidence="8">
    <location>
        <begin position="3"/>
        <end position="358"/>
    </location>
</feature>
<feature type="binding site" evidence="7">
    <location>
        <position position="131"/>
    </location>
    <ligand>
        <name>FMN</name>
        <dbReference type="ChEBI" id="CHEBI:58210"/>
    </ligand>
</feature>
<feature type="binding site" evidence="7">
    <location>
        <position position="168"/>
    </location>
    <ligand>
        <name>glyoxylate</name>
        <dbReference type="ChEBI" id="CHEBI:36655"/>
    </ligand>
</feature>
<comment type="similarity">
    <text evidence="5">Belongs to the FMN-dependent alpha-hydroxy acid dehydrogenase family.</text>
</comment>
<dbReference type="PANTHER" id="PTHR10578:SF143">
    <property type="entry name" value="FMN-DEPENDENT ALPHA-HYDROXY ACID DEHYDROGENASE PB1A11.03"/>
    <property type="match status" value="1"/>
</dbReference>
<dbReference type="EMBL" id="JACHGN010000031">
    <property type="protein sequence ID" value="MBB5139621.1"/>
    <property type="molecule type" value="Genomic_DNA"/>
</dbReference>
<dbReference type="PROSITE" id="PS51349">
    <property type="entry name" value="FMN_HYDROXY_ACID_DH_2"/>
    <property type="match status" value="1"/>
</dbReference>
<feature type="binding site" evidence="7">
    <location>
        <begin position="311"/>
        <end position="312"/>
    </location>
    <ligand>
        <name>FMN</name>
        <dbReference type="ChEBI" id="CHEBI:58210"/>
    </ligand>
</feature>
<evidence type="ECO:0000256" key="3">
    <source>
        <dbReference type="ARBA" id="ARBA00022643"/>
    </source>
</evidence>
<evidence type="ECO:0000256" key="6">
    <source>
        <dbReference type="PIRSR" id="PIRSR000138-1"/>
    </source>
</evidence>
<dbReference type="InterPro" id="IPR008259">
    <property type="entry name" value="FMN_hydac_DH_AS"/>
</dbReference>
<keyword evidence="2 7" id="KW-0285">Flavoprotein</keyword>
<feature type="binding site" evidence="7">
    <location>
        <position position="255"/>
    </location>
    <ligand>
        <name>FMN</name>
        <dbReference type="ChEBI" id="CHEBI:58210"/>
    </ligand>
</feature>
<dbReference type="RefSeq" id="WP_185056446.1">
    <property type="nucleotide sequence ID" value="NZ_BAABIX010000049.1"/>
</dbReference>
<feature type="binding site" evidence="7">
    <location>
        <position position="133"/>
    </location>
    <ligand>
        <name>glyoxylate</name>
        <dbReference type="ChEBI" id="CHEBI:36655"/>
    </ligand>
</feature>
<dbReference type="PIRSF" id="PIRSF000138">
    <property type="entry name" value="Al-hdrx_acd_dh"/>
    <property type="match status" value="1"/>
</dbReference>
<organism evidence="9 10">
    <name type="scientific">Thermocatellispora tengchongensis</name>
    <dbReference type="NCBI Taxonomy" id="1073253"/>
    <lineage>
        <taxon>Bacteria</taxon>
        <taxon>Bacillati</taxon>
        <taxon>Actinomycetota</taxon>
        <taxon>Actinomycetes</taxon>
        <taxon>Streptosporangiales</taxon>
        <taxon>Streptosporangiaceae</taxon>
        <taxon>Thermocatellispora</taxon>
    </lineage>
</organism>
<keyword evidence="4 9" id="KW-0560">Oxidoreductase</keyword>
<feature type="binding site" evidence="7">
    <location>
        <begin position="82"/>
        <end position="84"/>
    </location>
    <ligand>
        <name>FMN</name>
        <dbReference type="ChEBI" id="CHEBI:58210"/>
    </ligand>
</feature>
<gene>
    <name evidence="9" type="ORF">HNP84_009385</name>
</gene>
<dbReference type="FunFam" id="3.20.20.70:FF:000029">
    <property type="entry name" value="L-lactate dehydrogenase"/>
    <property type="match status" value="1"/>
</dbReference>
<accession>A0A840PPB8</accession>
<evidence type="ECO:0000256" key="5">
    <source>
        <dbReference type="ARBA" id="ARBA00024042"/>
    </source>
</evidence>
<feature type="binding site" evidence="7">
    <location>
        <position position="233"/>
    </location>
    <ligand>
        <name>FMN</name>
        <dbReference type="ChEBI" id="CHEBI:58210"/>
    </ligand>
</feature>
<evidence type="ECO:0000259" key="8">
    <source>
        <dbReference type="PROSITE" id="PS51349"/>
    </source>
</evidence>
<evidence type="ECO:0000256" key="7">
    <source>
        <dbReference type="PIRSR" id="PIRSR000138-2"/>
    </source>
</evidence>
<feature type="binding site" evidence="7">
    <location>
        <position position="159"/>
    </location>
    <ligand>
        <name>FMN</name>
        <dbReference type="ChEBI" id="CHEBI:58210"/>
    </ligand>
</feature>
<dbReference type="EC" id="1.1.3.46" evidence="9"/>
<evidence type="ECO:0000313" key="9">
    <source>
        <dbReference type="EMBL" id="MBB5139621.1"/>
    </source>
</evidence>
<sequence>MTADLSALLTPADAEAAAGAVLPPGVERFVNGGSGDELTLRANRAAFDRIHITPRALVDVSRTGTQTRLLGRPAAMPVAVAPMAYQRAVHPGGELATARAAREHGIPFTATTFSSVPIEEIAAVGAETWFQLYWLRDRARTKDLLQRAEAAGCTALMLTVDTPRMARRRADLRSGFTLPPGVTAAHFTADPARHAGPGASAVAEHASAAIDPSLSWQDLDWLREHTALPLILKGLLHPADAGRALRAGAQAIVVSNHGGRQLDGAPPAIDALPAIAEATAGRGELLLDSGVRTGTDVLKALTRGATGVLLGRPALWGLALAGAEGVSRILGLLREELTEALALSGHPTPTAARCPDDH</sequence>
<dbReference type="GO" id="GO:0016614">
    <property type="term" value="F:oxidoreductase activity, acting on CH-OH group of donors"/>
    <property type="evidence" value="ECO:0007669"/>
    <property type="project" value="UniProtKB-ARBA"/>
</dbReference>
<dbReference type="InterPro" id="IPR013785">
    <property type="entry name" value="Aldolase_TIM"/>
</dbReference>
<feature type="binding site" evidence="7">
    <location>
        <position position="260"/>
    </location>
    <ligand>
        <name>glyoxylate</name>
        <dbReference type="ChEBI" id="CHEBI:36655"/>
    </ligand>
</feature>
<reference evidence="9 10" key="1">
    <citation type="submission" date="2020-08" db="EMBL/GenBank/DDBJ databases">
        <title>Genomic Encyclopedia of Type Strains, Phase IV (KMG-IV): sequencing the most valuable type-strain genomes for metagenomic binning, comparative biology and taxonomic classification.</title>
        <authorList>
            <person name="Goeker M."/>
        </authorList>
    </citation>
    <scope>NUCLEOTIDE SEQUENCE [LARGE SCALE GENOMIC DNA]</scope>
    <source>
        <strain evidence="9 10">DSM 45615</strain>
    </source>
</reference>
<dbReference type="Pfam" id="PF01070">
    <property type="entry name" value="FMN_dh"/>
    <property type="match status" value="1"/>
</dbReference>
<name>A0A840PPB8_9ACTN</name>
<dbReference type="Gene3D" id="3.20.20.70">
    <property type="entry name" value="Aldolase class I"/>
    <property type="match status" value="1"/>
</dbReference>
<dbReference type="InterPro" id="IPR012133">
    <property type="entry name" value="Alpha-hydoxy_acid_DH_FMN"/>
</dbReference>
<feature type="active site" description="Proton acceptor" evidence="6">
    <location>
        <position position="257"/>
    </location>
</feature>
<dbReference type="CDD" id="cd02809">
    <property type="entry name" value="alpha_hydroxyacid_oxid_FMN"/>
    <property type="match status" value="1"/>
</dbReference>
<dbReference type="InterPro" id="IPR000262">
    <property type="entry name" value="FMN-dep_DH"/>
</dbReference>
<keyword evidence="3 7" id="KW-0288">FMN</keyword>
<dbReference type="InterPro" id="IPR037396">
    <property type="entry name" value="FMN_HAD"/>
</dbReference>
<evidence type="ECO:0000256" key="1">
    <source>
        <dbReference type="ARBA" id="ARBA00001917"/>
    </source>
</evidence>
<feature type="binding site" evidence="7">
    <location>
        <position position="257"/>
    </location>
    <ligand>
        <name>glyoxylate</name>
        <dbReference type="ChEBI" id="CHEBI:36655"/>
    </ligand>
</feature>